<comment type="subcellular location">
    <subcellularLocation>
        <location evidence="3">Endoplasmic reticulum membrane</location>
    </subcellularLocation>
    <subcellularLocation>
        <location evidence="2">Nucleus membrane</location>
    </subcellularLocation>
</comment>
<evidence type="ECO:0000256" key="14">
    <source>
        <dbReference type="SAM" id="SignalP"/>
    </source>
</evidence>
<keyword evidence="12" id="KW-0539">Nucleus</keyword>
<dbReference type="GO" id="GO:0005789">
    <property type="term" value="C:endoplasmic reticulum membrane"/>
    <property type="evidence" value="ECO:0007669"/>
    <property type="project" value="UniProtKB-SubCell"/>
</dbReference>
<dbReference type="GO" id="GO:0048288">
    <property type="term" value="P:nuclear membrane fusion involved in karyogamy"/>
    <property type="evidence" value="ECO:0007669"/>
    <property type="project" value="InterPro"/>
</dbReference>
<evidence type="ECO:0000256" key="6">
    <source>
        <dbReference type="ARBA" id="ARBA00022692"/>
    </source>
</evidence>
<comment type="caution">
    <text evidence="15">The sequence shown here is derived from an EMBL/GenBank/DDBJ whole genome shotgun (WGS) entry which is preliminary data.</text>
</comment>
<evidence type="ECO:0000256" key="13">
    <source>
        <dbReference type="SAM" id="Phobius"/>
    </source>
</evidence>
<comment type="similarity">
    <text evidence="4">Belongs to the KAR5 family.</text>
</comment>
<name>A0AB38M9A4_AURPU</name>
<feature type="transmembrane region" description="Helical" evidence="13">
    <location>
        <begin position="452"/>
        <end position="472"/>
    </location>
</feature>
<evidence type="ECO:0000256" key="7">
    <source>
        <dbReference type="ARBA" id="ARBA00022729"/>
    </source>
</evidence>
<feature type="transmembrane region" description="Helical" evidence="13">
    <location>
        <begin position="478"/>
        <end position="498"/>
    </location>
</feature>
<dbReference type="Proteomes" id="UP000305064">
    <property type="component" value="Unassembled WGS sequence"/>
</dbReference>
<keyword evidence="9 13" id="KW-1133">Transmembrane helix</keyword>
<feature type="transmembrane region" description="Helical" evidence="13">
    <location>
        <begin position="411"/>
        <end position="440"/>
    </location>
</feature>
<evidence type="ECO:0000256" key="2">
    <source>
        <dbReference type="ARBA" id="ARBA00004126"/>
    </source>
</evidence>
<feature type="signal peptide" evidence="14">
    <location>
        <begin position="1"/>
        <end position="18"/>
    </location>
</feature>
<accession>A0AB38M9A4</accession>
<evidence type="ECO:0000313" key="15">
    <source>
        <dbReference type="EMBL" id="THY79190.1"/>
    </source>
</evidence>
<keyword evidence="6 13" id="KW-0812">Transmembrane</keyword>
<sequence length="533" mass="59458">MLVMMMLFSFLLLTPCLGFQQAYKGHDLTSDLAGIELSPNKVRITEAMHTIINTMNKVEKLPSCQKLASQALLNTCSEIDHATSLATDKGIDVMLERSKSIYATRLAICELMDANAVIPASCSPFRPVENDSKFNGFRGFIVNGYFTKPTTQHKFEDRGDLDQCSASLSSNPVWWTSYSNARQNAVLLCHSMRSELDKGRVYLLLHTDDMMEKMRLMFEAILEASSVMSDTTEEHHTFQRQWTEMGKGMQSFHLALNTDREIQNRIMDQWAQFQAGVHDLGNNIQDLGRDVERVRQASSGITSDLEDHRLKAQTAHADVTKHLNQVLDVAIQIDRSHDNSLATSMALNQQNQDLAYMLARNAETARALHYQTEVLLEAIFTVTENVTDAARTVSEFQNDIQNLPTKVIQQVLAASIGGLPIGILAIVLLSLFWCFAFALLDTWGPFRARGSVVSSLGISISLTYLFFATPRISTAPTLSILGFVGFAIAAAFACKLWYKQQATCDQLADDFDQDDKPSVLLPQTTYDTEPLLS</sequence>
<dbReference type="PANTHER" id="PTHR28012">
    <property type="entry name" value="NUCLEAR FUSION PROTEIN KAR5"/>
    <property type="match status" value="1"/>
</dbReference>
<evidence type="ECO:0000256" key="9">
    <source>
        <dbReference type="ARBA" id="ARBA00022989"/>
    </source>
</evidence>
<proteinExistence type="inferred from homology"/>
<feature type="chain" id="PRO_5044324946" description="Nuclear fusion protein KAR5" evidence="14">
    <location>
        <begin position="19"/>
        <end position="533"/>
    </location>
</feature>
<dbReference type="EMBL" id="QZBJ01000003">
    <property type="protein sequence ID" value="THY79190.1"/>
    <property type="molecule type" value="Genomic_DNA"/>
</dbReference>
<evidence type="ECO:0000313" key="16">
    <source>
        <dbReference type="Proteomes" id="UP000305064"/>
    </source>
</evidence>
<evidence type="ECO:0000256" key="11">
    <source>
        <dbReference type="ARBA" id="ARBA00023180"/>
    </source>
</evidence>
<evidence type="ECO:0000256" key="5">
    <source>
        <dbReference type="ARBA" id="ARBA00022459"/>
    </source>
</evidence>
<keyword evidence="8" id="KW-0256">Endoplasmic reticulum</keyword>
<dbReference type="AlphaFoldDB" id="A0AB38M9A4"/>
<evidence type="ECO:0000256" key="12">
    <source>
        <dbReference type="ARBA" id="ARBA00023242"/>
    </source>
</evidence>
<keyword evidence="11" id="KW-0325">Glycoprotein</keyword>
<evidence type="ECO:0000256" key="3">
    <source>
        <dbReference type="ARBA" id="ARBA00004586"/>
    </source>
</evidence>
<dbReference type="GO" id="GO:0000742">
    <property type="term" value="P:karyogamy involved in conjugation with cellular fusion"/>
    <property type="evidence" value="ECO:0007669"/>
    <property type="project" value="InterPro"/>
</dbReference>
<reference evidence="15 16" key="1">
    <citation type="submission" date="2018-10" db="EMBL/GenBank/DDBJ databases">
        <title>Fifty Aureobasidium pullulans genomes reveal a recombining polyextremotolerant generalist.</title>
        <authorList>
            <person name="Gostincar C."/>
            <person name="Turk M."/>
            <person name="Zajc J."/>
            <person name="Gunde-Cimerman N."/>
        </authorList>
    </citation>
    <scope>NUCLEOTIDE SEQUENCE [LARGE SCALE GENOMIC DNA]</scope>
    <source>
        <strain evidence="15 16">EXF-4256</strain>
    </source>
</reference>
<evidence type="ECO:0000256" key="4">
    <source>
        <dbReference type="ARBA" id="ARBA00010473"/>
    </source>
</evidence>
<organism evidence="15 16">
    <name type="scientific">Aureobasidium pullulans</name>
    <name type="common">Black yeast</name>
    <name type="synonym">Pullularia pullulans</name>
    <dbReference type="NCBI Taxonomy" id="5580"/>
    <lineage>
        <taxon>Eukaryota</taxon>
        <taxon>Fungi</taxon>
        <taxon>Dikarya</taxon>
        <taxon>Ascomycota</taxon>
        <taxon>Pezizomycotina</taxon>
        <taxon>Dothideomycetes</taxon>
        <taxon>Dothideomycetidae</taxon>
        <taxon>Dothideales</taxon>
        <taxon>Saccotheciaceae</taxon>
        <taxon>Aureobasidium</taxon>
    </lineage>
</organism>
<evidence type="ECO:0000256" key="10">
    <source>
        <dbReference type="ARBA" id="ARBA00023136"/>
    </source>
</evidence>
<comment type="function">
    <text evidence="1">Required for nuclear membrane fusion during karyogamy.</text>
</comment>
<evidence type="ECO:0000256" key="1">
    <source>
        <dbReference type="ARBA" id="ARBA00003389"/>
    </source>
</evidence>
<gene>
    <name evidence="15" type="ORF">D6C94_00579</name>
</gene>
<keyword evidence="7 14" id="KW-0732">Signal</keyword>
<dbReference type="GO" id="GO:0031965">
    <property type="term" value="C:nuclear membrane"/>
    <property type="evidence" value="ECO:0007669"/>
    <property type="project" value="UniProtKB-SubCell"/>
</dbReference>
<dbReference type="InterPro" id="IPR007292">
    <property type="entry name" value="Nuclear_fusion_Kar5"/>
</dbReference>
<dbReference type="PANTHER" id="PTHR28012:SF1">
    <property type="entry name" value="NUCLEAR FUSION PROTEIN KAR5"/>
    <property type="match status" value="1"/>
</dbReference>
<evidence type="ECO:0008006" key="17">
    <source>
        <dbReference type="Google" id="ProtNLM"/>
    </source>
</evidence>
<keyword evidence="10 13" id="KW-0472">Membrane</keyword>
<keyword evidence="5" id="KW-0415">Karyogamy</keyword>
<protein>
    <recommendedName>
        <fullName evidence="17">Nuclear fusion protein KAR5</fullName>
    </recommendedName>
</protein>
<evidence type="ECO:0000256" key="8">
    <source>
        <dbReference type="ARBA" id="ARBA00022824"/>
    </source>
</evidence>